<feature type="compositionally biased region" description="Basic and acidic residues" evidence="1">
    <location>
        <begin position="142"/>
        <end position="156"/>
    </location>
</feature>
<accession>A0A9W9ZHN5</accession>
<protein>
    <submittedName>
        <fullName evidence="2">Uncharacterized protein</fullName>
    </submittedName>
</protein>
<reference evidence="2" key="1">
    <citation type="submission" date="2023-01" db="EMBL/GenBank/DDBJ databases">
        <title>Genome assembly of the deep-sea coral Lophelia pertusa.</title>
        <authorList>
            <person name="Herrera S."/>
            <person name="Cordes E."/>
        </authorList>
    </citation>
    <scope>NUCLEOTIDE SEQUENCE</scope>
    <source>
        <strain evidence="2">USNM1676648</strain>
        <tissue evidence="2">Polyp</tissue>
    </source>
</reference>
<organism evidence="2 3">
    <name type="scientific">Desmophyllum pertusum</name>
    <dbReference type="NCBI Taxonomy" id="174260"/>
    <lineage>
        <taxon>Eukaryota</taxon>
        <taxon>Metazoa</taxon>
        <taxon>Cnidaria</taxon>
        <taxon>Anthozoa</taxon>
        <taxon>Hexacorallia</taxon>
        <taxon>Scleractinia</taxon>
        <taxon>Caryophylliina</taxon>
        <taxon>Caryophylliidae</taxon>
        <taxon>Desmophyllum</taxon>
    </lineage>
</organism>
<gene>
    <name evidence="2" type="ORF">OS493_038621</name>
</gene>
<comment type="caution">
    <text evidence="2">The sequence shown here is derived from an EMBL/GenBank/DDBJ whole genome shotgun (WGS) entry which is preliminary data.</text>
</comment>
<dbReference type="Proteomes" id="UP001163046">
    <property type="component" value="Unassembled WGS sequence"/>
</dbReference>
<dbReference type="EMBL" id="MU825981">
    <property type="protein sequence ID" value="KAJ7381857.1"/>
    <property type="molecule type" value="Genomic_DNA"/>
</dbReference>
<evidence type="ECO:0000313" key="3">
    <source>
        <dbReference type="Proteomes" id="UP001163046"/>
    </source>
</evidence>
<proteinExistence type="predicted"/>
<keyword evidence="3" id="KW-1185">Reference proteome</keyword>
<sequence>MQEHLCQRISENTSKEAVESYFDEIGALEDVVFSPSWDEEEKPKRVIVYFKDKKKNDKKAESSPAKDEDNEEANGASGDSHHHDNPLFQSEEGWKTVRTLAKNEAAEEEVSTAIQGLEGHVEEDLVEDHSIVVSRDGGPDSGPDRGPDRGAYRGPDRGSSLQGP</sequence>
<name>A0A9W9ZHN5_9CNID</name>
<feature type="compositionally biased region" description="Basic and acidic residues" evidence="1">
    <location>
        <begin position="119"/>
        <end position="130"/>
    </location>
</feature>
<dbReference type="AlphaFoldDB" id="A0A9W9ZHN5"/>
<evidence type="ECO:0000256" key="1">
    <source>
        <dbReference type="SAM" id="MobiDB-lite"/>
    </source>
</evidence>
<evidence type="ECO:0000313" key="2">
    <source>
        <dbReference type="EMBL" id="KAJ7381857.1"/>
    </source>
</evidence>
<feature type="region of interest" description="Disordered" evidence="1">
    <location>
        <begin position="50"/>
        <end position="164"/>
    </location>
</feature>
<feature type="compositionally biased region" description="Basic and acidic residues" evidence="1">
    <location>
        <begin position="50"/>
        <end position="67"/>
    </location>
</feature>